<dbReference type="PANTHER" id="PTHR40788:SF1">
    <property type="entry name" value="IPA PROTEIN"/>
    <property type="match status" value="1"/>
</dbReference>
<reference evidence="3" key="2">
    <citation type="submission" date="2015-01" db="EMBL/GenBank/DDBJ databases">
        <title>Evolutionary Origins and Diversification of the Mycorrhizal Mutualists.</title>
        <authorList>
            <consortium name="DOE Joint Genome Institute"/>
            <consortium name="Mycorrhizal Genomics Consortium"/>
            <person name="Kohler A."/>
            <person name="Kuo A."/>
            <person name="Nagy L.G."/>
            <person name="Floudas D."/>
            <person name="Copeland A."/>
            <person name="Barry K.W."/>
            <person name="Cichocki N."/>
            <person name="Veneault-Fourrey C."/>
            <person name="LaButti K."/>
            <person name="Lindquist E.A."/>
            <person name="Lipzen A."/>
            <person name="Lundell T."/>
            <person name="Morin E."/>
            <person name="Murat C."/>
            <person name="Riley R."/>
            <person name="Ohm R."/>
            <person name="Sun H."/>
            <person name="Tunlid A."/>
            <person name="Henrissat B."/>
            <person name="Grigoriev I.V."/>
            <person name="Hibbett D.S."/>
            <person name="Martin F."/>
        </authorList>
    </citation>
    <scope>NUCLEOTIDE SEQUENCE [LARGE SCALE GENOMIC DNA]</scope>
    <source>
        <strain evidence="3">h7</strain>
    </source>
</reference>
<feature type="compositionally biased region" description="Low complexity" evidence="1">
    <location>
        <begin position="370"/>
        <end position="413"/>
    </location>
</feature>
<dbReference type="AlphaFoldDB" id="A0A0C2XHM9"/>
<protein>
    <submittedName>
        <fullName evidence="2">Uncharacterized protein</fullName>
    </submittedName>
</protein>
<evidence type="ECO:0000313" key="2">
    <source>
        <dbReference type="EMBL" id="KIM37373.1"/>
    </source>
</evidence>
<dbReference type="EMBL" id="KN831797">
    <property type="protein sequence ID" value="KIM37373.1"/>
    <property type="molecule type" value="Genomic_DNA"/>
</dbReference>
<sequence length="574" mass="64354">MASSVRVGDHESNIIDVAGPEAYLEDSDKRILHEFTTDLYGTANLISTPKALHQIACAEISLIASDVYQLREEPEYLCAVIETSIFHRPELVHDASGKAPDVSELLANAQCIAQELRYTIHNTLLELGQWVLISQYLKDVCELEEKLGYGESLGEKKRLMNAAKNLTEQAMEIAATRTARAVRRHPNFEGYIVRNYDHVPKWTGSELELVSGPEASGLLESRNLHGALFRLCCIRNMEAVEGYSCTEDLIKEFSKATPAQHEELGDHLVDSISRVKAFWDFYQVLGFRDKTEPHSDRRLVQFRDNSVNAQKLLDAAPIERYIKGIASLGQENAVRKIWLEIDKLTEKRVSCTIEKLIGYQKPTPRWYIAPRQTPMRPTTPTDTNIVPARAPRPPKASSAPSSASEPVQEPEPANIKPYSYLSGIQPEAESVESETTTRVGPKVKRTGVAEERPLLGHQPIEAPPPEGSDAPALRIPYPVRKWDYEVFEKIFDLSVKGTVKQLDFIQAMGRIGFSLQQAAGSRFTMEPPQGYQPFKGHLLHNGDFEMNVARRRSCAKRLTEDYGLTLASFRTSPS</sequence>
<evidence type="ECO:0000313" key="3">
    <source>
        <dbReference type="Proteomes" id="UP000053424"/>
    </source>
</evidence>
<dbReference type="PANTHER" id="PTHR40788">
    <property type="entry name" value="CLR5 DOMAIN-CONTAINING PROTEIN-RELATED"/>
    <property type="match status" value="1"/>
</dbReference>
<dbReference type="OrthoDB" id="2922289at2759"/>
<accession>A0A0C2XHM9</accession>
<gene>
    <name evidence="2" type="ORF">M413DRAFT_448440</name>
</gene>
<dbReference type="HOGENOM" id="CLU_474910_0_0_1"/>
<organism evidence="2 3">
    <name type="scientific">Hebeloma cylindrosporum</name>
    <dbReference type="NCBI Taxonomy" id="76867"/>
    <lineage>
        <taxon>Eukaryota</taxon>
        <taxon>Fungi</taxon>
        <taxon>Dikarya</taxon>
        <taxon>Basidiomycota</taxon>
        <taxon>Agaricomycotina</taxon>
        <taxon>Agaricomycetes</taxon>
        <taxon>Agaricomycetidae</taxon>
        <taxon>Agaricales</taxon>
        <taxon>Agaricineae</taxon>
        <taxon>Hymenogastraceae</taxon>
        <taxon>Hebeloma</taxon>
    </lineage>
</organism>
<dbReference type="Proteomes" id="UP000053424">
    <property type="component" value="Unassembled WGS sequence"/>
</dbReference>
<keyword evidence="3" id="KW-1185">Reference proteome</keyword>
<reference evidence="2 3" key="1">
    <citation type="submission" date="2014-04" db="EMBL/GenBank/DDBJ databases">
        <authorList>
            <consortium name="DOE Joint Genome Institute"/>
            <person name="Kuo A."/>
            <person name="Gay G."/>
            <person name="Dore J."/>
            <person name="Kohler A."/>
            <person name="Nagy L.G."/>
            <person name="Floudas D."/>
            <person name="Copeland A."/>
            <person name="Barry K.W."/>
            <person name="Cichocki N."/>
            <person name="Veneault-Fourrey C."/>
            <person name="LaButti K."/>
            <person name="Lindquist E.A."/>
            <person name="Lipzen A."/>
            <person name="Lundell T."/>
            <person name="Morin E."/>
            <person name="Murat C."/>
            <person name="Sun H."/>
            <person name="Tunlid A."/>
            <person name="Henrissat B."/>
            <person name="Grigoriev I.V."/>
            <person name="Hibbett D.S."/>
            <person name="Martin F."/>
            <person name="Nordberg H.P."/>
            <person name="Cantor M.N."/>
            <person name="Hua S.X."/>
        </authorList>
    </citation>
    <scope>NUCLEOTIDE SEQUENCE [LARGE SCALE GENOMIC DNA]</scope>
    <source>
        <strain evidence="3">h7</strain>
    </source>
</reference>
<feature type="region of interest" description="Disordered" evidence="1">
    <location>
        <begin position="369"/>
        <end position="451"/>
    </location>
</feature>
<name>A0A0C2XHM9_HEBCY</name>
<evidence type="ECO:0000256" key="1">
    <source>
        <dbReference type="SAM" id="MobiDB-lite"/>
    </source>
</evidence>
<dbReference type="STRING" id="686832.A0A0C2XHM9"/>
<proteinExistence type="predicted"/>